<gene>
    <name evidence="4" type="ORF">H8B06_10915</name>
</gene>
<dbReference type="Pfam" id="PF03629">
    <property type="entry name" value="SASA"/>
    <property type="match status" value="1"/>
</dbReference>
<dbReference type="RefSeq" id="WP_190994315.1">
    <property type="nucleotide sequence ID" value="NZ_JACOIK010000007.1"/>
</dbReference>
<dbReference type="InterPro" id="IPR039329">
    <property type="entry name" value="SIAE"/>
</dbReference>
<accession>A0ABR7YPS6</accession>
<dbReference type="PANTHER" id="PTHR22901">
    <property type="entry name" value="SIALATE O-ACETYLESTERASE"/>
    <property type="match status" value="1"/>
</dbReference>
<evidence type="ECO:0000256" key="1">
    <source>
        <dbReference type="ARBA" id="ARBA00022801"/>
    </source>
</evidence>
<evidence type="ECO:0000313" key="5">
    <source>
        <dbReference type="Proteomes" id="UP000602759"/>
    </source>
</evidence>
<evidence type="ECO:0000313" key="4">
    <source>
        <dbReference type="EMBL" id="MBD1433340.1"/>
    </source>
</evidence>
<dbReference type="SUPFAM" id="SSF52266">
    <property type="entry name" value="SGNH hydrolase"/>
    <property type="match status" value="1"/>
</dbReference>
<dbReference type="InterPro" id="IPR005181">
    <property type="entry name" value="SASA"/>
</dbReference>
<dbReference type="InterPro" id="IPR036514">
    <property type="entry name" value="SGNH_hydro_sf"/>
</dbReference>
<dbReference type="PANTHER" id="PTHR22901:SF0">
    <property type="entry name" value="SIALATE O-ACETYLESTERASE"/>
    <property type="match status" value="1"/>
</dbReference>
<dbReference type="EMBL" id="JACOIK010000007">
    <property type="protein sequence ID" value="MBD1433340.1"/>
    <property type="molecule type" value="Genomic_DNA"/>
</dbReference>
<evidence type="ECO:0000256" key="2">
    <source>
        <dbReference type="SAM" id="SignalP"/>
    </source>
</evidence>
<feature type="domain" description="Sialate O-acetylesterase" evidence="3">
    <location>
        <begin position="108"/>
        <end position="348"/>
    </location>
</feature>
<keyword evidence="1" id="KW-0378">Hydrolase</keyword>
<evidence type="ECO:0000259" key="3">
    <source>
        <dbReference type="Pfam" id="PF03629"/>
    </source>
</evidence>
<dbReference type="Proteomes" id="UP000602759">
    <property type="component" value="Unassembled WGS sequence"/>
</dbReference>
<keyword evidence="5" id="KW-1185">Reference proteome</keyword>
<feature type="signal peptide" evidence="2">
    <location>
        <begin position="1"/>
        <end position="24"/>
    </location>
</feature>
<keyword evidence="2" id="KW-0732">Signal</keyword>
<reference evidence="4 5" key="1">
    <citation type="submission" date="2020-08" db="EMBL/GenBank/DDBJ databases">
        <title>Sphingobacterium sp. DN00404 isolated from aquaculture water.</title>
        <authorList>
            <person name="Zhang M."/>
        </authorList>
    </citation>
    <scope>NUCLEOTIDE SEQUENCE [LARGE SCALE GENOMIC DNA]</scope>
    <source>
        <strain evidence="4 5">DN00404</strain>
    </source>
</reference>
<protein>
    <submittedName>
        <fullName evidence="4">Sialate O-acetylesterase</fullName>
    </submittedName>
</protein>
<feature type="chain" id="PRO_5046620158" evidence="2">
    <location>
        <begin position="25"/>
        <end position="468"/>
    </location>
</feature>
<proteinExistence type="predicted"/>
<organism evidence="4 5">
    <name type="scientific">Sphingobacterium micropteri</name>
    <dbReference type="NCBI Taxonomy" id="2763501"/>
    <lineage>
        <taxon>Bacteria</taxon>
        <taxon>Pseudomonadati</taxon>
        <taxon>Bacteroidota</taxon>
        <taxon>Sphingobacteriia</taxon>
        <taxon>Sphingobacteriales</taxon>
        <taxon>Sphingobacteriaceae</taxon>
        <taxon>Sphingobacterium</taxon>
    </lineage>
</organism>
<name>A0ABR7YPS6_9SPHI</name>
<comment type="caution">
    <text evidence="4">The sequence shown here is derived from an EMBL/GenBank/DDBJ whole genome shotgun (WGS) entry which is preliminary data.</text>
</comment>
<sequence>MKSPKSILLFLLVLSLNGFHNLRAQTKLNSLFGDHMVLQQHADVAIWGTDKPHTAIKIEASWGEWASVTTNADGTWKTTIKTIAGGGPYTLQVQGSRSISLKDVLLGEVWLCSGQSNMEMPLAGFAGQPVIGANELILNSENENLRLFHVKRNSSAIPLDTCTGIWKSADPGNVAKFSAVAYMYGKILQEKLKIPVGIICSSVGGTRVEAWTNKETLTSNGFDYTSIKEPANITVNSPSALFNAMIHPLIPYGMKGAIWYQGESNRNKAELYQTYFQAMISSWRKEWRQGDFPFYFVQIAPFNYGNGVNAAFLREAQLKTWQNTPNTGMVVTMDIGEENCIHPAHKQEVSQRLAYWALADTYGYKGIQHSGPIFKSMDVVGNKAQIHFDYAPGGVCSFNKELKHFEIAGEDQVFHPAVANIQKGSLTVYSNVVSKPVAVRYAWKNYAEGCLFNVFGLPAPSFRTDNWN</sequence>
<dbReference type="Gene3D" id="3.40.50.1110">
    <property type="entry name" value="SGNH hydrolase"/>
    <property type="match status" value="1"/>
</dbReference>